<accession>A0A2W5TUB6</accession>
<sequence length="260" mass="28907">MEAEAPLQTWKDRARGLLDGLGGEPAIVIYAGSALLIVSHYQGSAGFWRSLVGARFDTHPWAGALGYLWWFGSSFVLYLVMPLVVSFATKGRFHERYGFQWGDWKEGLKISALFLAVMLPATYVASKLDSFKGIYPLAGNSAFMENLGGGKTSVSWKLFLVYEAGYMAYFFAWEFLFRGWMVNGLVPKWGRAQAILVQVMPFAVMHLGKAELEALGSIVAGVALGILAVRTRSFFYGFFLHGAVAFWMDWLSVHDKLLNA</sequence>
<evidence type="ECO:0000313" key="4">
    <source>
        <dbReference type="Proteomes" id="UP000249061"/>
    </source>
</evidence>
<feature type="transmembrane region" description="Helical" evidence="1">
    <location>
        <begin position="159"/>
        <end position="177"/>
    </location>
</feature>
<feature type="domain" description="CAAX prenyl protease 2/Lysostaphin resistance protein A-like" evidence="2">
    <location>
        <begin position="171"/>
        <end position="245"/>
    </location>
</feature>
<gene>
    <name evidence="3" type="ORF">DI536_06920</name>
</gene>
<keyword evidence="1" id="KW-0472">Membrane</keyword>
<comment type="caution">
    <text evidence="3">The sequence shown here is derived from an EMBL/GenBank/DDBJ whole genome shotgun (WGS) entry which is preliminary data.</text>
</comment>
<dbReference type="InterPro" id="IPR003675">
    <property type="entry name" value="Rce1/LyrA-like_dom"/>
</dbReference>
<name>A0A2W5TUB6_9BACT</name>
<evidence type="ECO:0000313" key="3">
    <source>
        <dbReference type="EMBL" id="PZR16026.1"/>
    </source>
</evidence>
<feature type="transmembrane region" description="Helical" evidence="1">
    <location>
        <begin position="214"/>
        <end position="229"/>
    </location>
</feature>
<evidence type="ECO:0000259" key="2">
    <source>
        <dbReference type="Pfam" id="PF02517"/>
    </source>
</evidence>
<organism evidence="3 4">
    <name type="scientific">Archangium gephyra</name>
    <dbReference type="NCBI Taxonomy" id="48"/>
    <lineage>
        <taxon>Bacteria</taxon>
        <taxon>Pseudomonadati</taxon>
        <taxon>Myxococcota</taxon>
        <taxon>Myxococcia</taxon>
        <taxon>Myxococcales</taxon>
        <taxon>Cystobacterineae</taxon>
        <taxon>Archangiaceae</taxon>
        <taxon>Archangium</taxon>
    </lineage>
</organism>
<proteinExistence type="predicted"/>
<protein>
    <recommendedName>
        <fullName evidence="2">CAAX prenyl protease 2/Lysostaphin resistance protein A-like domain-containing protein</fullName>
    </recommendedName>
</protein>
<dbReference type="Pfam" id="PF02517">
    <property type="entry name" value="Rce1-like"/>
    <property type="match status" value="1"/>
</dbReference>
<feature type="transmembrane region" description="Helical" evidence="1">
    <location>
        <begin position="21"/>
        <end position="41"/>
    </location>
</feature>
<keyword evidence="1" id="KW-1133">Transmembrane helix</keyword>
<dbReference type="GO" id="GO:0004175">
    <property type="term" value="F:endopeptidase activity"/>
    <property type="evidence" value="ECO:0007669"/>
    <property type="project" value="UniProtKB-ARBA"/>
</dbReference>
<feature type="transmembrane region" description="Helical" evidence="1">
    <location>
        <begin position="67"/>
        <end position="88"/>
    </location>
</feature>
<dbReference type="EMBL" id="QFQP01000004">
    <property type="protein sequence ID" value="PZR16026.1"/>
    <property type="molecule type" value="Genomic_DNA"/>
</dbReference>
<dbReference type="Proteomes" id="UP000249061">
    <property type="component" value="Unassembled WGS sequence"/>
</dbReference>
<evidence type="ECO:0000256" key="1">
    <source>
        <dbReference type="SAM" id="Phobius"/>
    </source>
</evidence>
<reference evidence="3 4" key="1">
    <citation type="submission" date="2017-08" db="EMBL/GenBank/DDBJ databases">
        <title>Infants hospitalized years apart are colonized by the same room-sourced microbial strains.</title>
        <authorList>
            <person name="Brooks B."/>
            <person name="Olm M.R."/>
            <person name="Firek B.A."/>
            <person name="Baker R."/>
            <person name="Thomas B.C."/>
            <person name="Morowitz M.J."/>
            <person name="Banfield J.F."/>
        </authorList>
    </citation>
    <scope>NUCLEOTIDE SEQUENCE [LARGE SCALE GENOMIC DNA]</scope>
    <source>
        <strain evidence="3">S2_003_000_R2_14</strain>
    </source>
</reference>
<dbReference type="GO" id="GO:0080120">
    <property type="term" value="P:CAAX-box protein maturation"/>
    <property type="evidence" value="ECO:0007669"/>
    <property type="project" value="UniProtKB-ARBA"/>
</dbReference>
<keyword evidence="1" id="KW-0812">Transmembrane</keyword>
<dbReference type="AlphaFoldDB" id="A0A2W5TUB6"/>
<feature type="transmembrane region" description="Helical" evidence="1">
    <location>
        <begin position="234"/>
        <end position="253"/>
    </location>
</feature>